<dbReference type="EMBL" id="CP006939">
    <property type="protein sequence ID" value="AHC16526.1"/>
    <property type="molecule type" value="Genomic_DNA"/>
</dbReference>
<dbReference type="KEGG" id="slr:L21SP2_3186"/>
<gene>
    <name evidence="1" type="ORF">L21SP2_3186</name>
</gene>
<evidence type="ECO:0000313" key="1">
    <source>
        <dbReference type="EMBL" id="AHC16526.1"/>
    </source>
</evidence>
<dbReference type="AlphaFoldDB" id="V5WNF9"/>
<protein>
    <submittedName>
        <fullName evidence="1">Uncharacterized protein</fullName>
    </submittedName>
</protein>
<proteinExistence type="predicted"/>
<dbReference type="eggNOG" id="ENOG502ZW6G">
    <property type="taxonomic scope" value="Bacteria"/>
</dbReference>
<accession>V5WNF9</accession>
<keyword evidence="2" id="KW-1185">Reference proteome</keyword>
<dbReference type="OrthoDB" id="370236at2"/>
<dbReference type="HOGENOM" id="CLU_979665_0_0_12"/>
<organism evidence="1 2">
    <name type="scientific">Salinispira pacifica</name>
    <dbReference type="NCBI Taxonomy" id="1307761"/>
    <lineage>
        <taxon>Bacteria</taxon>
        <taxon>Pseudomonadati</taxon>
        <taxon>Spirochaetota</taxon>
        <taxon>Spirochaetia</taxon>
        <taxon>Spirochaetales</taxon>
        <taxon>Spirochaetaceae</taxon>
        <taxon>Salinispira</taxon>
    </lineage>
</organism>
<name>V5WNF9_9SPIO</name>
<dbReference type="RefSeq" id="WP_024269422.1">
    <property type="nucleotide sequence ID" value="NC_023035.1"/>
</dbReference>
<evidence type="ECO:0000313" key="2">
    <source>
        <dbReference type="Proteomes" id="UP000018680"/>
    </source>
</evidence>
<reference evidence="1 2" key="1">
    <citation type="journal article" date="2015" name="Stand. Genomic Sci.">
        <title>Complete genome sequence and description of Salinispira pacifica gen. nov., sp. nov., a novel spirochaete isolated form a hypersaline microbial mat.</title>
        <authorList>
            <person name="Ben Hania W."/>
            <person name="Joseph M."/>
            <person name="Schumann P."/>
            <person name="Bunk B."/>
            <person name="Fiebig A."/>
            <person name="Sproer C."/>
            <person name="Klenk H.P."/>
            <person name="Fardeau M.L."/>
            <person name="Spring S."/>
        </authorList>
    </citation>
    <scope>NUCLEOTIDE SEQUENCE [LARGE SCALE GENOMIC DNA]</scope>
    <source>
        <strain evidence="1 2">L21-RPul-D2</strain>
    </source>
</reference>
<dbReference type="STRING" id="1307761.L21SP2_3186"/>
<dbReference type="Proteomes" id="UP000018680">
    <property type="component" value="Chromosome"/>
</dbReference>
<sequence>MIDLHANPSGNSGGKILRSVSAYFPRPGFMLGVLAAMLSIFPAGAWADQHVPSEVEESPVEFDLRAVFAPDTGRVDPLVELSAAFQPDSMPLGLSSLTAGAYLRVIDNLKLGAFYRMQLGSRHDDDWISDGAGGWSWADSSRRLEHLIIADATPRVLLPFLPGEDWVGGVKARYLYNFHNGQQSLYIRPGLTYVYLVRRSPVFNLSLAYAAGIGLNFSSGIYSHDLYANGLYHLSDGVKLELRLGWNRTTWETSADGREAGLDYRYSPDIFRAGAGIIFTPDLK</sequence>